<reference evidence="3 4" key="1">
    <citation type="journal article" date="2015" name="Fungal Genet. Biol.">
        <title>Evolution of novel wood decay mechanisms in Agaricales revealed by the genome sequences of Fistulina hepatica and Cylindrobasidium torrendii.</title>
        <authorList>
            <person name="Floudas D."/>
            <person name="Held B.W."/>
            <person name="Riley R."/>
            <person name="Nagy L.G."/>
            <person name="Koehler G."/>
            <person name="Ransdell A.S."/>
            <person name="Younus H."/>
            <person name="Chow J."/>
            <person name="Chiniquy J."/>
            <person name="Lipzen A."/>
            <person name="Tritt A."/>
            <person name="Sun H."/>
            <person name="Haridas S."/>
            <person name="LaButti K."/>
            <person name="Ohm R.A."/>
            <person name="Kues U."/>
            <person name="Blanchette R.A."/>
            <person name="Grigoriev I.V."/>
            <person name="Minto R.E."/>
            <person name="Hibbett D.S."/>
        </authorList>
    </citation>
    <scope>NUCLEOTIDE SEQUENCE [LARGE SCALE GENOMIC DNA]</scope>
    <source>
        <strain evidence="3 4">FP15055 ss-10</strain>
    </source>
</reference>
<feature type="transmembrane region" description="Helical" evidence="1">
    <location>
        <begin position="90"/>
        <end position="110"/>
    </location>
</feature>
<evidence type="ECO:0000313" key="4">
    <source>
        <dbReference type="Proteomes" id="UP000054007"/>
    </source>
</evidence>
<feature type="transmembrane region" description="Helical" evidence="1">
    <location>
        <begin position="203"/>
        <end position="222"/>
    </location>
</feature>
<keyword evidence="4" id="KW-1185">Reference proteome</keyword>
<feature type="transmembrane region" description="Helical" evidence="1">
    <location>
        <begin position="162"/>
        <end position="182"/>
    </location>
</feature>
<proteinExistence type="predicted"/>
<name>A0A0D7B5E0_9AGAR</name>
<organism evidence="3 4">
    <name type="scientific">Cylindrobasidium torrendii FP15055 ss-10</name>
    <dbReference type="NCBI Taxonomy" id="1314674"/>
    <lineage>
        <taxon>Eukaryota</taxon>
        <taxon>Fungi</taxon>
        <taxon>Dikarya</taxon>
        <taxon>Basidiomycota</taxon>
        <taxon>Agaricomycotina</taxon>
        <taxon>Agaricomycetes</taxon>
        <taxon>Agaricomycetidae</taxon>
        <taxon>Agaricales</taxon>
        <taxon>Marasmiineae</taxon>
        <taxon>Physalacriaceae</taxon>
        <taxon>Cylindrobasidium</taxon>
    </lineage>
</organism>
<keyword evidence="1" id="KW-0472">Membrane</keyword>
<evidence type="ECO:0000256" key="1">
    <source>
        <dbReference type="SAM" id="Phobius"/>
    </source>
</evidence>
<accession>A0A0D7B5E0</accession>
<dbReference type="PANTHER" id="PTHR40465:SF1">
    <property type="entry name" value="DUF6534 DOMAIN-CONTAINING PROTEIN"/>
    <property type="match status" value="1"/>
</dbReference>
<feature type="domain" description="DUF6534" evidence="2">
    <location>
        <begin position="169"/>
        <end position="251"/>
    </location>
</feature>
<dbReference type="Pfam" id="PF20152">
    <property type="entry name" value="DUF6534"/>
    <property type="match status" value="1"/>
</dbReference>
<sequence>MAIAATKDNTIGLLYISVVVGSALYGASLLQAWFYFRKRSHRDHWLLKACVCTVLLCDTAQLVLLSKSVYSYVVTHHGRPEYLLRVEKLLLIELFFSGSIGIITQSFYAWRIHSAIRSWILPGVVMTLGLASYVTLLVYTSVIMKFEYLAQLVDPLPSTLSVVTNATTALCDVVITVTLICYAGRLETGFHKSNDLLGRSVYFLFNTGIPTTLCAIVSLAMVKGEPNTFLYIMFYLLMGRFYTNSLLVTLNRSASTRGGQASSGVSEVSFNTVSHVIGGQRTNDLAIRVDTHRIIGDDDGHSNSEHYNKSHVV</sequence>
<dbReference type="PANTHER" id="PTHR40465">
    <property type="entry name" value="CHROMOSOME 1, WHOLE GENOME SHOTGUN SEQUENCE"/>
    <property type="match status" value="1"/>
</dbReference>
<dbReference type="InterPro" id="IPR045339">
    <property type="entry name" value="DUF6534"/>
</dbReference>
<gene>
    <name evidence="3" type="ORF">CYLTODRAFT_492876</name>
</gene>
<feature type="transmembrane region" description="Helical" evidence="1">
    <location>
        <begin position="119"/>
        <end position="142"/>
    </location>
</feature>
<keyword evidence="1" id="KW-0812">Transmembrane</keyword>
<dbReference type="AlphaFoldDB" id="A0A0D7B5E0"/>
<evidence type="ECO:0000259" key="2">
    <source>
        <dbReference type="Pfam" id="PF20152"/>
    </source>
</evidence>
<feature type="transmembrane region" description="Helical" evidence="1">
    <location>
        <begin position="12"/>
        <end position="36"/>
    </location>
</feature>
<dbReference type="Proteomes" id="UP000054007">
    <property type="component" value="Unassembled WGS sequence"/>
</dbReference>
<protein>
    <recommendedName>
        <fullName evidence="2">DUF6534 domain-containing protein</fullName>
    </recommendedName>
</protein>
<dbReference type="EMBL" id="KN880621">
    <property type="protein sequence ID" value="KIY64731.1"/>
    <property type="molecule type" value="Genomic_DNA"/>
</dbReference>
<keyword evidence="1" id="KW-1133">Transmembrane helix</keyword>
<dbReference type="OrthoDB" id="2535105at2759"/>
<evidence type="ECO:0000313" key="3">
    <source>
        <dbReference type="EMBL" id="KIY64731.1"/>
    </source>
</evidence>
<feature type="transmembrane region" description="Helical" evidence="1">
    <location>
        <begin position="228"/>
        <end position="250"/>
    </location>
</feature>